<organism evidence="2 3">
    <name type="scientific">Kipferlia bialata</name>
    <dbReference type="NCBI Taxonomy" id="797122"/>
    <lineage>
        <taxon>Eukaryota</taxon>
        <taxon>Metamonada</taxon>
        <taxon>Carpediemonas-like organisms</taxon>
        <taxon>Kipferlia</taxon>
    </lineage>
</organism>
<comment type="caution">
    <text evidence="2">The sequence shown here is derived from an EMBL/GenBank/DDBJ whole genome shotgun (WGS) entry which is preliminary data.</text>
</comment>
<evidence type="ECO:0000259" key="1">
    <source>
        <dbReference type="PROSITE" id="PS50234"/>
    </source>
</evidence>
<dbReference type="EMBL" id="BDIP01003258">
    <property type="protein sequence ID" value="GIQ87476.1"/>
    <property type="molecule type" value="Genomic_DNA"/>
</dbReference>
<dbReference type="OrthoDB" id="5855668at2759"/>
<dbReference type="PANTHER" id="PTHR45751">
    <property type="entry name" value="COPINE FAMILY PROTEIN 1"/>
    <property type="match status" value="1"/>
</dbReference>
<dbReference type="InterPro" id="IPR052079">
    <property type="entry name" value="E3_ligase/Copine_domain"/>
</dbReference>
<dbReference type="Pfam" id="PF07002">
    <property type="entry name" value="Copine"/>
    <property type="match status" value="1"/>
</dbReference>
<dbReference type="GO" id="GO:0005634">
    <property type="term" value="C:nucleus"/>
    <property type="evidence" value="ECO:0007669"/>
    <property type="project" value="TreeGrafter"/>
</dbReference>
<gene>
    <name evidence="2" type="ORF">KIPB_009521</name>
</gene>
<proteinExistence type="predicted"/>
<dbReference type="Gene3D" id="3.40.50.410">
    <property type="entry name" value="von Willebrand factor, type A domain"/>
    <property type="match status" value="1"/>
</dbReference>
<accession>A0A9K3GM68</accession>
<dbReference type="Proteomes" id="UP000265618">
    <property type="component" value="Unassembled WGS sequence"/>
</dbReference>
<protein>
    <recommendedName>
        <fullName evidence="1">VWFA domain-containing protein</fullName>
    </recommendedName>
</protein>
<dbReference type="PROSITE" id="PS50234">
    <property type="entry name" value="VWFA"/>
    <property type="match status" value="1"/>
</dbReference>
<dbReference type="GO" id="GO:0004842">
    <property type="term" value="F:ubiquitin-protein transferase activity"/>
    <property type="evidence" value="ECO:0007669"/>
    <property type="project" value="TreeGrafter"/>
</dbReference>
<dbReference type="AlphaFoldDB" id="A0A9K3GM68"/>
<dbReference type="SMART" id="SM00327">
    <property type="entry name" value="VWA"/>
    <property type="match status" value="1"/>
</dbReference>
<feature type="domain" description="VWFA" evidence="1">
    <location>
        <begin position="10"/>
        <end position="224"/>
    </location>
</feature>
<dbReference type="InterPro" id="IPR036465">
    <property type="entry name" value="vWFA_dom_sf"/>
</dbReference>
<dbReference type="SUPFAM" id="SSF53300">
    <property type="entry name" value="vWA-like"/>
    <property type="match status" value="1"/>
</dbReference>
<name>A0A9K3GM68_9EUKA</name>
<evidence type="ECO:0000313" key="2">
    <source>
        <dbReference type="EMBL" id="GIQ87476.1"/>
    </source>
</evidence>
<keyword evidence="3" id="KW-1185">Reference proteome</keyword>
<dbReference type="PANTHER" id="PTHR45751:SF11">
    <property type="entry name" value="COPINE FAMILY PROTEIN 2"/>
    <property type="match status" value="1"/>
</dbReference>
<sequence>MRTAGLESSQLILGVDVSKSTEWQGRNSYGIGLHDYSRGPTPFEHAIQLTGQVLENFDDDHIIPFFRFGCYQTRDKSVLPFPLSGVPDCVGTEGVINAYREALPSITMAGPTTMAPMVHKAMELVQQTGEYHILIILTDGDISNAALDAQAIIQARQLPMSIITLGLGDGPFDTLEHFDDHLHSKGQGPDWDNFQFVPFTKLEKSFATCERPDLTLATAILQEIPDQYKIIRKLGLLNRV</sequence>
<reference evidence="2 3" key="1">
    <citation type="journal article" date="2018" name="PLoS ONE">
        <title>The draft genome of Kipferlia bialata reveals reductive genome evolution in fornicate parasites.</title>
        <authorList>
            <person name="Tanifuji G."/>
            <person name="Takabayashi S."/>
            <person name="Kume K."/>
            <person name="Takagi M."/>
            <person name="Nakayama T."/>
            <person name="Kamikawa R."/>
            <person name="Inagaki Y."/>
            <person name="Hashimoto T."/>
        </authorList>
    </citation>
    <scope>NUCLEOTIDE SEQUENCE [LARGE SCALE GENOMIC DNA]</scope>
    <source>
        <strain evidence="2">NY0173</strain>
    </source>
</reference>
<dbReference type="InterPro" id="IPR002035">
    <property type="entry name" value="VWF_A"/>
</dbReference>
<evidence type="ECO:0000313" key="3">
    <source>
        <dbReference type="Proteomes" id="UP000265618"/>
    </source>
</evidence>
<dbReference type="GO" id="GO:0016567">
    <property type="term" value="P:protein ubiquitination"/>
    <property type="evidence" value="ECO:0007669"/>
    <property type="project" value="TreeGrafter"/>
</dbReference>
<dbReference type="InterPro" id="IPR010734">
    <property type="entry name" value="Copine_C"/>
</dbReference>